<dbReference type="Proteomes" id="UP000256900">
    <property type="component" value="Unassembled WGS sequence"/>
</dbReference>
<dbReference type="Gene3D" id="1.25.40.10">
    <property type="entry name" value="Tetratricopeptide repeat domain"/>
    <property type="match status" value="2"/>
</dbReference>
<sequence>MMTHDATLDHTDKYQFGVFIQEMLEQMLWTNGADLFSAIMLQAAADAMHSDTQLSEDKPHNINYVIDALVGQSWYMKGFYDNALKKYQEALTDSASARFPNEEEKDVALANIYEATAQVYERLNQYADLAAYEKAAIALRRRTPDQYYVCYGYYQLKDFGSAIRECTEALQDQPANLKARYWRARAHQDAGDKGAALKDFEMVANSEDSFRASAAIEMSMIYFGRGDNRGALSILNEYKYLYDPNFTIKSDVAVAYNNRCYALMQLDKLREALADCTASLKYGNIPDSYRKERELLKRLGAI</sequence>
<keyword evidence="2" id="KW-1185">Reference proteome</keyword>
<dbReference type="EMBL" id="QUMO01000003">
    <property type="protein sequence ID" value="REF85876.1"/>
    <property type="molecule type" value="Genomic_DNA"/>
</dbReference>
<proteinExistence type="predicted"/>
<gene>
    <name evidence="1" type="ORF">DES32_1914</name>
</gene>
<evidence type="ECO:0008006" key="3">
    <source>
        <dbReference type="Google" id="ProtNLM"/>
    </source>
</evidence>
<evidence type="ECO:0000313" key="2">
    <source>
        <dbReference type="Proteomes" id="UP000256900"/>
    </source>
</evidence>
<accession>A0A3D9YTF0</accession>
<organism evidence="1 2">
    <name type="scientific">Methylovirgula ligni</name>
    <dbReference type="NCBI Taxonomy" id="569860"/>
    <lineage>
        <taxon>Bacteria</taxon>
        <taxon>Pseudomonadati</taxon>
        <taxon>Pseudomonadota</taxon>
        <taxon>Alphaproteobacteria</taxon>
        <taxon>Hyphomicrobiales</taxon>
        <taxon>Beijerinckiaceae</taxon>
        <taxon>Methylovirgula</taxon>
    </lineage>
</organism>
<name>A0A3D9YTF0_9HYPH</name>
<dbReference type="InterPro" id="IPR011990">
    <property type="entry name" value="TPR-like_helical_dom_sf"/>
</dbReference>
<reference evidence="1 2" key="1">
    <citation type="submission" date="2018-08" db="EMBL/GenBank/DDBJ databases">
        <title>Genomic Encyclopedia of Type Strains, Phase IV (KMG-IV): sequencing the most valuable type-strain genomes for metagenomic binning, comparative biology and taxonomic classification.</title>
        <authorList>
            <person name="Goeker M."/>
        </authorList>
    </citation>
    <scope>NUCLEOTIDE SEQUENCE [LARGE SCALE GENOMIC DNA]</scope>
    <source>
        <strain evidence="1 2">BW863</strain>
    </source>
</reference>
<protein>
    <recommendedName>
        <fullName evidence="3">Tetratricopeptide repeat protein</fullName>
    </recommendedName>
</protein>
<comment type="caution">
    <text evidence="1">The sequence shown here is derived from an EMBL/GenBank/DDBJ whole genome shotgun (WGS) entry which is preliminary data.</text>
</comment>
<dbReference type="SUPFAM" id="SSF48452">
    <property type="entry name" value="TPR-like"/>
    <property type="match status" value="1"/>
</dbReference>
<evidence type="ECO:0000313" key="1">
    <source>
        <dbReference type="EMBL" id="REF85876.1"/>
    </source>
</evidence>
<dbReference type="AlphaFoldDB" id="A0A3D9YTF0"/>